<keyword evidence="3" id="KW-1185">Reference proteome</keyword>
<sequence length="89" mass="9767">MWASHLCTPLLVSEHVGASRKTGGTGRLECTEHCLHARVARSLREFRLARHRAKQRKSSGTACFAPPAARRTPNSPGTNSEGFPEEKLT</sequence>
<dbReference type="EMBL" id="JAAALK010000082">
    <property type="protein sequence ID" value="KAG8085386.1"/>
    <property type="molecule type" value="Genomic_DNA"/>
</dbReference>
<feature type="region of interest" description="Disordered" evidence="1">
    <location>
        <begin position="52"/>
        <end position="89"/>
    </location>
</feature>
<comment type="caution">
    <text evidence="2">The sequence shown here is derived from an EMBL/GenBank/DDBJ whole genome shotgun (WGS) entry which is preliminary data.</text>
</comment>
<dbReference type="Proteomes" id="UP000729402">
    <property type="component" value="Unassembled WGS sequence"/>
</dbReference>
<reference evidence="2" key="2">
    <citation type="submission" date="2021-02" db="EMBL/GenBank/DDBJ databases">
        <authorList>
            <person name="Kimball J.A."/>
            <person name="Haas M.W."/>
            <person name="Macchietto M."/>
            <person name="Kono T."/>
            <person name="Duquette J."/>
            <person name="Shao M."/>
        </authorList>
    </citation>
    <scope>NUCLEOTIDE SEQUENCE</scope>
    <source>
        <tissue evidence="2">Fresh leaf tissue</tissue>
    </source>
</reference>
<proteinExistence type="predicted"/>
<feature type="compositionally biased region" description="Polar residues" evidence="1">
    <location>
        <begin position="72"/>
        <end position="81"/>
    </location>
</feature>
<name>A0A8J5W947_ZIZPA</name>
<reference evidence="2" key="1">
    <citation type="journal article" date="2021" name="bioRxiv">
        <title>Whole Genome Assembly and Annotation of Northern Wild Rice, Zizania palustris L., Supports a Whole Genome Duplication in the Zizania Genus.</title>
        <authorList>
            <person name="Haas M."/>
            <person name="Kono T."/>
            <person name="Macchietto M."/>
            <person name="Millas R."/>
            <person name="McGilp L."/>
            <person name="Shao M."/>
            <person name="Duquette J."/>
            <person name="Hirsch C.N."/>
            <person name="Kimball J."/>
        </authorList>
    </citation>
    <scope>NUCLEOTIDE SEQUENCE</scope>
    <source>
        <tissue evidence="2">Fresh leaf tissue</tissue>
    </source>
</reference>
<evidence type="ECO:0000313" key="3">
    <source>
        <dbReference type="Proteomes" id="UP000729402"/>
    </source>
</evidence>
<protein>
    <submittedName>
        <fullName evidence="2">Uncharacterized protein</fullName>
    </submittedName>
</protein>
<evidence type="ECO:0000313" key="2">
    <source>
        <dbReference type="EMBL" id="KAG8085386.1"/>
    </source>
</evidence>
<accession>A0A8J5W947</accession>
<evidence type="ECO:0000256" key="1">
    <source>
        <dbReference type="SAM" id="MobiDB-lite"/>
    </source>
</evidence>
<dbReference type="AlphaFoldDB" id="A0A8J5W947"/>
<gene>
    <name evidence="2" type="ORF">GUJ93_ZPchr0010g10250</name>
</gene>
<organism evidence="2 3">
    <name type="scientific">Zizania palustris</name>
    <name type="common">Northern wild rice</name>
    <dbReference type="NCBI Taxonomy" id="103762"/>
    <lineage>
        <taxon>Eukaryota</taxon>
        <taxon>Viridiplantae</taxon>
        <taxon>Streptophyta</taxon>
        <taxon>Embryophyta</taxon>
        <taxon>Tracheophyta</taxon>
        <taxon>Spermatophyta</taxon>
        <taxon>Magnoliopsida</taxon>
        <taxon>Liliopsida</taxon>
        <taxon>Poales</taxon>
        <taxon>Poaceae</taxon>
        <taxon>BOP clade</taxon>
        <taxon>Oryzoideae</taxon>
        <taxon>Oryzeae</taxon>
        <taxon>Zizaniinae</taxon>
        <taxon>Zizania</taxon>
    </lineage>
</organism>